<dbReference type="Proteomes" id="UP000179230">
    <property type="component" value="Unassembled WGS sequence"/>
</dbReference>
<comment type="caution">
    <text evidence="1">The sequence shown here is derived from an EMBL/GenBank/DDBJ whole genome shotgun (WGS) entry which is preliminary data.</text>
</comment>
<name>A0A1F6FPP6_9BACT</name>
<sequence>MKTIMYGWSYVVKKLGNEIAARARGLDRDEIRFKTWIASCARKDGREGQRGLLRAARKDGHYDDTEGRLCEERSDNGVTWQSRG</sequence>
<dbReference type="AlphaFoldDB" id="A0A1F6FPP6"/>
<protein>
    <submittedName>
        <fullName evidence="1">Uncharacterized protein</fullName>
    </submittedName>
</protein>
<gene>
    <name evidence="1" type="ORF">A2592_02570</name>
</gene>
<evidence type="ECO:0000313" key="1">
    <source>
        <dbReference type="EMBL" id="OGG87846.1"/>
    </source>
</evidence>
<dbReference type="EMBL" id="MFMT01000040">
    <property type="protein sequence ID" value="OGG87846.1"/>
    <property type="molecule type" value="Genomic_DNA"/>
</dbReference>
<evidence type="ECO:0000313" key="2">
    <source>
        <dbReference type="Proteomes" id="UP000179230"/>
    </source>
</evidence>
<reference evidence="1 2" key="1">
    <citation type="journal article" date="2016" name="Nat. Commun.">
        <title>Thousands of microbial genomes shed light on interconnected biogeochemical processes in an aquifer system.</title>
        <authorList>
            <person name="Anantharaman K."/>
            <person name="Brown C.T."/>
            <person name="Hug L.A."/>
            <person name="Sharon I."/>
            <person name="Castelle C.J."/>
            <person name="Probst A.J."/>
            <person name="Thomas B.C."/>
            <person name="Singh A."/>
            <person name="Wilkins M.J."/>
            <person name="Karaoz U."/>
            <person name="Brodie E.L."/>
            <person name="Williams K.H."/>
            <person name="Hubbard S.S."/>
            <person name="Banfield J.F."/>
        </authorList>
    </citation>
    <scope>NUCLEOTIDE SEQUENCE [LARGE SCALE GENOMIC DNA]</scope>
</reference>
<proteinExistence type="predicted"/>
<accession>A0A1F6FPP6</accession>
<organism evidence="1 2">
    <name type="scientific">Candidatus Kaiserbacteria bacterium RIFOXYD1_FULL_42_15</name>
    <dbReference type="NCBI Taxonomy" id="1798532"/>
    <lineage>
        <taxon>Bacteria</taxon>
        <taxon>Candidatus Kaiseribacteriota</taxon>
    </lineage>
</organism>